<comment type="caution">
    <text evidence="11">The sequence shown here is derived from an EMBL/GenBank/DDBJ whole genome shotgun (WGS) entry which is preliminary data.</text>
</comment>
<dbReference type="Pfam" id="PF00593">
    <property type="entry name" value="TonB_dep_Rec_b-barrel"/>
    <property type="match status" value="1"/>
</dbReference>
<dbReference type="InterPro" id="IPR039426">
    <property type="entry name" value="TonB-dep_rcpt-like"/>
</dbReference>
<gene>
    <name evidence="11" type="ORF">HY3_16255</name>
</gene>
<reference evidence="11 12" key="1">
    <citation type="submission" date="2013-04" db="EMBL/GenBank/DDBJ databases">
        <title>Hyphomonas sp. T24B3 Genome Sequencing.</title>
        <authorList>
            <person name="Lai Q."/>
            <person name="Shao Z."/>
        </authorList>
    </citation>
    <scope>NUCLEOTIDE SEQUENCE [LARGE SCALE GENOMIC DNA]</scope>
    <source>
        <strain evidence="11 12">T24B3</strain>
    </source>
</reference>
<evidence type="ECO:0000259" key="10">
    <source>
        <dbReference type="Pfam" id="PF07715"/>
    </source>
</evidence>
<name>A0A062TZS1_9PROT</name>
<comment type="subcellular location">
    <subcellularLocation>
        <location evidence="1">Cell outer membrane</location>
        <topology evidence="1">Multi-pass membrane protein</topology>
    </subcellularLocation>
</comment>
<dbReference type="Proteomes" id="UP000249123">
    <property type="component" value="Unassembled WGS sequence"/>
</dbReference>
<dbReference type="AlphaFoldDB" id="A0A062TZS1"/>
<protein>
    <submittedName>
        <fullName evidence="11">Uncharacterized protein</fullName>
    </submittedName>
</protein>
<dbReference type="GO" id="GO:0015344">
    <property type="term" value="F:siderophore uptake transmembrane transporter activity"/>
    <property type="evidence" value="ECO:0007669"/>
    <property type="project" value="TreeGrafter"/>
</dbReference>
<keyword evidence="3" id="KW-1134">Transmembrane beta strand</keyword>
<sequence>MKRTLLAGAGLIALALPGLAAHAQTDDTAPALQDVIIVTGQPLTTSTDTAIAPEAAPLTGMDITHLTARTPGAARIGNGELSGQVQYRGLFGERMNLRLDGQRIASGGPNLMDPAFHYAPTPLIASVVIDRGVSPVSTGPGLGGGVNAVFKKVDFSSSATPTLGYDASLGARSVNDSYAAGGVIGVSTDTWRANLLASFEEGVDTEYKDGTIGGTEFERGVYGLSTGLRTDLGTFTLEGRRQNTGYSGNPPYGMDIRFMDTDFARAGYENEFGDVRVKASASYADVSHAMNNFDLRPSMMKREAFAYATTKAADLSATFPALGGSLQLGLDGASEHHNVYVVDPDNLDNYMGSLPDITIDRYGGFAEWIGDLGYFEGELGLRIDQYDAKAGEAVMGSAVMMGPVSLANAFNASPRDGDDTTVDASARLWRSLSDDLTWRVTLARKTRAPSYLERFQWLPSGSSAGLADGNIYLGDQTLKPEVAWIAETGFDYVTPKAYIRPTVYIRQIDNFIQGTPFDDTPRVTDTPEEMIASMHGAAALLLRFSNTEARLYGFDLDAGMDLPGPLRADAVISYVRGERRDIDDNLYRIAPPSLTAGLTWEGSVWSATFETRAVAEQDDVSATNMEQATPGYVTFSLYGDWQVKDGVRLSAGVANLLDQVTRDHLSGYNRNADSDVTVGARLPGAGRGAFIRLSFVG</sequence>
<dbReference type="EMBL" id="AWFB01000044">
    <property type="protein sequence ID" value="RAN31869.1"/>
    <property type="molecule type" value="Genomic_DNA"/>
</dbReference>
<evidence type="ECO:0000256" key="2">
    <source>
        <dbReference type="ARBA" id="ARBA00022448"/>
    </source>
</evidence>
<accession>A0A062TZS1</accession>
<dbReference type="Gene3D" id="2.40.170.20">
    <property type="entry name" value="TonB-dependent receptor, beta-barrel domain"/>
    <property type="match status" value="1"/>
</dbReference>
<keyword evidence="5 8" id="KW-0798">TonB box</keyword>
<dbReference type="GO" id="GO:0044718">
    <property type="term" value="P:siderophore transmembrane transport"/>
    <property type="evidence" value="ECO:0007669"/>
    <property type="project" value="TreeGrafter"/>
</dbReference>
<keyword evidence="7" id="KW-0998">Cell outer membrane</keyword>
<keyword evidence="4" id="KW-0812">Transmembrane</keyword>
<keyword evidence="12" id="KW-1185">Reference proteome</keyword>
<keyword evidence="2" id="KW-0813">Transport</keyword>
<dbReference type="InterPro" id="IPR036942">
    <property type="entry name" value="Beta-barrel_TonB_sf"/>
</dbReference>
<evidence type="ECO:0000256" key="3">
    <source>
        <dbReference type="ARBA" id="ARBA00022452"/>
    </source>
</evidence>
<feature type="domain" description="TonB-dependent receptor plug" evidence="10">
    <location>
        <begin position="62"/>
        <end position="146"/>
    </location>
</feature>
<dbReference type="PANTHER" id="PTHR30069:SF49">
    <property type="entry name" value="OUTER MEMBRANE PROTEIN C"/>
    <property type="match status" value="1"/>
</dbReference>
<dbReference type="RefSeq" id="WP_034828081.1">
    <property type="nucleotide sequence ID" value="NZ_AWFA01000042.1"/>
</dbReference>
<dbReference type="PANTHER" id="PTHR30069">
    <property type="entry name" value="TONB-DEPENDENT OUTER MEMBRANE RECEPTOR"/>
    <property type="match status" value="1"/>
</dbReference>
<dbReference type="Pfam" id="PF07715">
    <property type="entry name" value="Plug"/>
    <property type="match status" value="1"/>
</dbReference>
<dbReference type="STRING" id="1280941.HY2_15760"/>
<keyword evidence="6 8" id="KW-0472">Membrane</keyword>
<evidence type="ECO:0000259" key="9">
    <source>
        <dbReference type="Pfam" id="PF00593"/>
    </source>
</evidence>
<evidence type="ECO:0000313" key="12">
    <source>
        <dbReference type="Proteomes" id="UP000249123"/>
    </source>
</evidence>
<dbReference type="GO" id="GO:0009279">
    <property type="term" value="C:cell outer membrane"/>
    <property type="evidence" value="ECO:0007669"/>
    <property type="project" value="UniProtKB-SubCell"/>
</dbReference>
<evidence type="ECO:0000313" key="11">
    <source>
        <dbReference type="EMBL" id="RAN31869.1"/>
    </source>
</evidence>
<dbReference type="InterPro" id="IPR012910">
    <property type="entry name" value="Plug_dom"/>
</dbReference>
<dbReference type="eggNOG" id="COG4206">
    <property type="taxonomic scope" value="Bacteria"/>
</dbReference>
<dbReference type="SUPFAM" id="SSF56935">
    <property type="entry name" value="Porins"/>
    <property type="match status" value="1"/>
</dbReference>
<dbReference type="InterPro" id="IPR000531">
    <property type="entry name" value="Beta-barrel_TonB"/>
</dbReference>
<dbReference type="OrthoDB" id="9760333at2"/>
<organism evidence="11 12">
    <name type="scientific">Hyphomonas pacifica</name>
    <dbReference type="NCBI Taxonomy" id="1280941"/>
    <lineage>
        <taxon>Bacteria</taxon>
        <taxon>Pseudomonadati</taxon>
        <taxon>Pseudomonadota</taxon>
        <taxon>Alphaproteobacteria</taxon>
        <taxon>Hyphomonadales</taxon>
        <taxon>Hyphomonadaceae</taxon>
        <taxon>Hyphomonas</taxon>
    </lineage>
</organism>
<evidence type="ECO:0000256" key="1">
    <source>
        <dbReference type="ARBA" id="ARBA00004571"/>
    </source>
</evidence>
<evidence type="ECO:0000256" key="6">
    <source>
        <dbReference type="ARBA" id="ARBA00023136"/>
    </source>
</evidence>
<feature type="domain" description="TonB-dependent receptor-like beta-barrel" evidence="9">
    <location>
        <begin position="209"/>
        <end position="656"/>
    </location>
</feature>
<evidence type="ECO:0000256" key="5">
    <source>
        <dbReference type="ARBA" id="ARBA00023077"/>
    </source>
</evidence>
<comment type="similarity">
    <text evidence="8">Belongs to the TonB-dependent receptor family.</text>
</comment>
<evidence type="ECO:0000256" key="7">
    <source>
        <dbReference type="ARBA" id="ARBA00023237"/>
    </source>
</evidence>
<evidence type="ECO:0000256" key="4">
    <source>
        <dbReference type="ARBA" id="ARBA00022692"/>
    </source>
</evidence>
<proteinExistence type="inferred from homology"/>
<evidence type="ECO:0000256" key="8">
    <source>
        <dbReference type="RuleBase" id="RU003357"/>
    </source>
</evidence>